<keyword evidence="3" id="KW-1185">Reference proteome</keyword>
<protein>
    <submittedName>
        <fullName evidence="2">DUF1146 family protein</fullName>
    </submittedName>
</protein>
<comment type="caution">
    <text evidence="2">The sequence shown here is derived from an EMBL/GenBank/DDBJ whole genome shotgun (WGS) entry which is preliminary data.</text>
</comment>
<keyword evidence="1" id="KW-1133">Transmembrane helix</keyword>
<evidence type="ECO:0000256" key="1">
    <source>
        <dbReference type="SAM" id="Phobius"/>
    </source>
</evidence>
<accession>A0ABW0YL88</accession>
<dbReference type="Proteomes" id="UP001596142">
    <property type="component" value="Unassembled WGS sequence"/>
</dbReference>
<evidence type="ECO:0000313" key="2">
    <source>
        <dbReference type="EMBL" id="MFC5711502.1"/>
    </source>
</evidence>
<dbReference type="Pfam" id="PF06612">
    <property type="entry name" value="DUF1146"/>
    <property type="match status" value="1"/>
</dbReference>
<organism evidence="2 3">
    <name type="scientific">Thalassorhabdus alkalitolerans</name>
    <dbReference type="NCBI Taxonomy" id="2282697"/>
    <lineage>
        <taxon>Bacteria</taxon>
        <taxon>Bacillati</taxon>
        <taxon>Bacillota</taxon>
        <taxon>Bacilli</taxon>
        <taxon>Bacillales</taxon>
        <taxon>Bacillaceae</taxon>
        <taxon>Thalassorhabdus</taxon>
    </lineage>
</organism>
<keyword evidence="1" id="KW-0812">Transmembrane</keyword>
<name>A0ABW0YL88_9BACI</name>
<evidence type="ECO:0000313" key="3">
    <source>
        <dbReference type="Proteomes" id="UP001596142"/>
    </source>
</evidence>
<dbReference type="RefSeq" id="WP_054637080.1">
    <property type="nucleotide sequence ID" value="NZ_JBHSOZ010000002.1"/>
</dbReference>
<keyword evidence="1" id="KW-0472">Membrane</keyword>
<reference evidence="3" key="1">
    <citation type="journal article" date="2019" name="Int. J. Syst. Evol. Microbiol.">
        <title>The Global Catalogue of Microorganisms (GCM) 10K type strain sequencing project: providing services to taxonomists for standard genome sequencing and annotation.</title>
        <authorList>
            <consortium name="The Broad Institute Genomics Platform"/>
            <consortium name="The Broad Institute Genome Sequencing Center for Infectious Disease"/>
            <person name="Wu L."/>
            <person name="Ma J."/>
        </authorList>
    </citation>
    <scope>NUCLEOTIDE SEQUENCE [LARGE SCALE GENOMIC DNA]</scope>
    <source>
        <strain evidence="3">CECT 7184</strain>
    </source>
</reference>
<dbReference type="NCBIfam" id="TIGR02327">
    <property type="entry name" value="int_mem_ywzB"/>
    <property type="match status" value="1"/>
</dbReference>
<gene>
    <name evidence="2" type="ORF">ACFPU1_01765</name>
</gene>
<dbReference type="InterPro" id="IPR009526">
    <property type="entry name" value="DUF1146"/>
</dbReference>
<feature type="transmembrane region" description="Helical" evidence="1">
    <location>
        <begin position="47"/>
        <end position="67"/>
    </location>
</feature>
<dbReference type="EMBL" id="JBHSOZ010000002">
    <property type="protein sequence ID" value="MFC5711502.1"/>
    <property type="molecule type" value="Genomic_DNA"/>
</dbReference>
<proteinExistence type="predicted"/>
<sequence>MEDAAGQQAIIHIVVNLFFLVVVWWSIQCFRFDVFVRQPDGPKAKMLMILVTIALAHLVSAFFLEYLNWSLMLRYLF</sequence>
<feature type="transmembrane region" description="Helical" evidence="1">
    <location>
        <begin position="9"/>
        <end position="27"/>
    </location>
</feature>